<feature type="region of interest" description="Disordered" evidence="1">
    <location>
        <begin position="386"/>
        <end position="406"/>
    </location>
</feature>
<feature type="domain" description="DDB1- and CUL4-associated factor 15 WD40 repeat-containing" evidence="2">
    <location>
        <begin position="25"/>
        <end position="84"/>
    </location>
</feature>
<feature type="region of interest" description="Disordered" evidence="1">
    <location>
        <begin position="276"/>
        <end position="312"/>
    </location>
</feature>
<dbReference type="Proteomes" id="UP001558652">
    <property type="component" value="Unassembled WGS sequence"/>
</dbReference>
<evidence type="ECO:0000313" key="4">
    <source>
        <dbReference type="Proteomes" id="UP001558652"/>
    </source>
</evidence>
<keyword evidence="4" id="KW-1185">Reference proteome</keyword>
<dbReference type="CDD" id="cd20913">
    <property type="entry name" value="DCAF15-CTD"/>
    <property type="match status" value="1"/>
</dbReference>
<evidence type="ECO:0000313" key="3">
    <source>
        <dbReference type="EMBL" id="KAL1116486.1"/>
    </source>
</evidence>
<dbReference type="EMBL" id="JBFDAA010000017">
    <property type="protein sequence ID" value="KAL1116486.1"/>
    <property type="molecule type" value="Genomic_DNA"/>
</dbReference>
<feature type="region of interest" description="Disordered" evidence="1">
    <location>
        <begin position="430"/>
        <end position="460"/>
    </location>
</feature>
<dbReference type="PANTHER" id="PTHR28541:SF1">
    <property type="entry name" value="DDB1- AND CUL4-ASSOCIATED FACTOR 15"/>
    <property type="match status" value="1"/>
</dbReference>
<feature type="compositionally biased region" description="Low complexity" evidence="1">
    <location>
        <begin position="288"/>
        <end position="297"/>
    </location>
</feature>
<accession>A0ABD0XZ36</accession>
<name>A0ABD0XZ36_9HEMI</name>
<dbReference type="Pfam" id="PF14939">
    <property type="entry name" value="DCAF15_WD40"/>
    <property type="match status" value="1"/>
</dbReference>
<dbReference type="InterPro" id="IPR047319">
    <property type="entry name" value="DCAF15_C"/>
</dbReference>
<dbReference type="PANTHER" id="PTHR28541">
    <property type="entry name" value="DDB1- AND CUL4-ASSOCIATED FACTOR 15"/>
    <property type="match status" value="1"/>
</dbReference>
<dbReference type="InterPro" id="IPR038914">
    <property type="entry name" value="DCAF15"/>
</dbReference>
<reference evidence="3 4" key="1">
    <citation type="submission" date="2024-07" db="EMBL/GenBank/DDBJ databases">
        <title>Chromosome-level genome assembly of the water stick insect Ranatra chinensis (Heteroptera: Nepidae).</title>
        <authorList>
            <person name="Liu X."/>
        </authorList>
    </citation>
    <scope>NUCLEOTIDE SEQUENCE [LARGE SCALE GENOMIC DNA]</scope>
    <source>
        <strain evidence="3">Cailab_2021Rc</strain>
        <tissue evidence="3">Muscle</tissue>
    </source>
</reference>
<proteinExistence type="predicted"/>
<sequence length="1009" mass="112215">MLGGSGWCVVPDYHAKGPAFDSLREMAANWDSGVGLTCLKHGLTLHTSFSVPYPYDFDPEVCAAVDDRVVINTGSFLHVLAFSIEKNGPTPSTPPPRTGPPTIVNAPLENRLGYSFLRDNGYSVFLSDTWACNMTQMLIDHIQQGHQVEVRELPFFLKLAIQKHVQSLKQSKSSPRPGSDSVITSLTEVSRRTSPPAGGRQQKWFSSAKTWRLTGLATAAVAAQGGGGGKPSQGTGKRPAEQVYDFEDSDEVGCEPKFKLYRRRCLADKMYEFRSDEDENIRPRPAVSSPLRQQRQASPPPPGSPNRQPDSVHKRQPIFFRCNVPTPEKVRNSLKLYDMHTDSETEEDSVPAPVAVVMSPNTGVGLRADINKVVRAIIADWESPEPELLGGAQSPPQPTSAAESRHSNVVAFVSSLLEGGKLPGAVQQAATRQRHRQRHHRRHTWSALKPTNRDLGDKPKQTVKSDQFELTDLMRREMERGFGHQPVTGCSVQFTRRYIEIDQEITSTITEIEVNTEFKNSDKKVEVNILSNAFLSLRFISIEMVEGPARVERKFNIGPEYVISYRQFVNPDLFRLSTIVNGGVEVTNLVTLDDEIGPGFQCALPLSVHGSAYAQMEMISNQKAEKLILAEKFLQAQLRLHLEVSATYKVRSGEIWLQVARIGLTLTLMLHVRIASNIGIGSLDEVLTLKNPYSLGGPDGVVVRLVCSTAMPEDWGLIPLRGRSWLKARLTSGPFGVSYVRQHSAYMNYPSAPSLNMMCAVVTQSTLDIEHFCYKAAESICKMEGFKFWFCSDYDTEVINMCPATEDMLFVVFIRLNAEDLRLTNPNAQTNKFYLRNFYECSCVCIWSAARGVCYLEGYSGLRRAPTAAPKPWSPAGKEATALRAAAHGRHFGTNQTQPRSFVHRVRDGQIVGDILLFLPGGFDDFEFCGTRKAGMFPLHGLPFVQYNGGPDGVVRMSDHHAKEPGFGLDKILVKSRIDLWNPECLVSKTVFPLSLIVDHDNLIGFKRK</sequence>
<gene>
    <name evidence="3" type="ORF">AAG570_004958</name>
</gene>
<dbReference type="InterPro" id="IPR032734">
    <property type="entry name" value="DCAF15_WD40"/>
</dbReference>
<feature type="region of interest" description="Disordered" evidence="1">
    <location>
        <begin position="167"/>
        <end position="204"/>
    </location>
</feature>
<organism evidence="3 4">
    <name type="scientific">Ranatra chinensis</name>
    <dbReference type="NCBI Taxonomy" id="642074"/>
    <lineage>
        <taxon>Eukaryota</taxon>
        <taxon>Metazoa</taxon>
        <taxon>Ecdysozoa</taxon>
        <taxon>Arthropoda</taxon>
        <taxon>Hexapoda</taxon>
        <taxon>Insecta</taxon>
        <taxon>Pterygota</taxon>
        <taxon>Neoptera</taxon>
        <taxon>Paraneoptera</taxon>
        <taxon>Hemiptera</taxon>
        <taxon>Heteroptera</taxon>
        <taxon>Panheteroptera</taxon>
        <taxon>Nepomorpha</taxon>
        <taxon>Nepidae</taxon>
        <taxon>Ranatrinae</taxon>
        <taxon>Ranatra</taxon>
    </lineage>
</organism>
<feature type="compositionally biased region" description="Basic residues" evidence="1">
    <location>
        <begin position="432"/>
        <end position="444"/>
    </location>
</feature>
<feature type="compositionally biased region" description="Polar residues" evidence="1">
    <location>
        <begin position="167"/>
        <end position="188"/>
    </location>
</feature>
<feature type="compositionally biased region" description="Basic and acidic residues" evidence="1">
    <location>
        <begin position="451"/>
        <end position="460"/>
    </location>
</feature>
<evidence type="ECO:0000256" key="1">
    <source>
        <dbReference type="SAM" id="MobiDB-lite"/>
    </source>
</evidence>
<comment type="caution">
    <text evidence="3">The sequence shown here is derived from an EMBL/GenBank/DDBJ whole genome shotgun (WGS) entry which is preliminary data.</text>
</comment>
<evidence type="ECO:0000259" key="2">
    <source>
        <dbReference type="Pfam" id="PF14939"/>
    </source>
</evidence>
<dbReference type="AlphaFoldDB" id="A0ABD0XZ36"/>
<protein>
    <recommendedName>
        <fullName evidence="2">DDB1- and CUL4-associated factor 15 WD40 repeat-containing domain-containing protein</fullName>
    </recommendedName>
</protein>